<feature type="region of interest" description="Disordered" evidence="1">
    <location>
        <begin position="133"/>
        <end position="280"/>
    </location>
</feature>
<feature type="compositionally biased region" description="Polar residues" evidence="1">
    <location>
        <begin position="142"/>
        <end position="154"/>
    </location>
</feature>
<feature type="region of interest" description="Disordered" evidence="1">
    <location>
        <begin position="1"/>
        <end position="30"/>
    </location>
</feature>
<evidence type="ECO:0000313" key="3">
    <source>
        <dbReference type="Proteomes" id="UP001211907"/>
    </source>
</evidence>
<dbReference type="Proteomes" id="UP001211907">
    <property type="component" value="Unassembled WGS sequence"/>
</dbReference>
<comment type="caution">
    <text evidence="2">The sequence shown here is derived from an EMBL/GenBank/DDBJ whole genome shotgun (WGS) entry which is preliminary data.</text>
</comment>
<evidence type="ECO:0000313" key="2">
    <source>
        <dbReference type="EMBL" id="KAJ3094075.1"/>
    </source>
</evidence>
<name>A0AAD5SWA3_9FUNG</name>
<evidence type="ECO:0000256" key="1">
    <source>
        <dbReference type="SAM" id="MobiDB-lite"/>
    </source>
</evidence>
<feature type="compositionally biased region" description="Low complexity" evidence="1">
    <location>
        <begin position="167"/>
        <end position="198"/>
    </location>
</feature>
<dbReference type="EMBL" id="JADGJH010002918">
    <property type="protein sequence ID" value="KAJ3094075.1"/>
    <property type="molecule type" value="Genomic_DNA"/>
</dbReference>
<feature type="compositionally biased region" description="Acidic residues" evidence="1">
    <location>
        <begin position="392"/>
        <end position="401"/>
    </location>
</feature>
<organism evidence="2 3">
    <name type="scientific">Physocladia obscura</name>
    <dbReference type="NCBI Taxonomy" id="109957"/>
    <lineage>
        <taxon>Eukaryota</taxon>
        <taxon>Fungi</taxon>
        <taxon>Fungi incertae sedis</taxon>
        <taxon>Chytridiomycota</taxon>
        <taxon>Chytridiomycota incertae sedis</taxon>
        <taxon>Chytridiomycetes</taxon>
        <taxon>Chytridiales</taxon>
        <taxon>Chytriomycetaceae</taxon>
        <taxon>Physocladia</taxon>
    </lineage>
</organism>
<feature type="region of interest" description="Disordered" evidence="1">
    <location>
        <begin position="339"/>
        <end position="407"/>
    </location>
</feature>
<sequence length="506" mass="55314">MVSDEVVLSETSGDEEVRSDAPITPVAMSMSPTLESVDSSVTRGIDRELLLSNAAYKLDGDSDPASHSNNDTEDSDLNLRFPRIVFHLDEEDLSGTTAVAVPTGLQHLQRPLSVKKPHSIVISKTSKKDLSVERIVVEPNDKNNGTMKISSQNEPLPLRSAHKSPLSSKIKNSHSNKNSKNNDNGSSSSNITNTSPNNALKRTRDFSDNSQGRNYVAADSDFSKTSTPRRNNVKNTGGSDNKGGGNVGAVKRNLTSKTSTDFGDSGNGGSGDWTVGSRRRSSRVKVTPCKFWKNERAEYEFVRDENGGVLVPQLSRTTKQLQYQQQSESEETLTKISKSLRSSGRGGGNGNSTRKIASPAAPSKVSENGRGYQKNYDNSNDDDNDDERRDDNDIEGDDENEDDKRDDRKIYATAEIKEKLNGHKISNEIFDTSQKSDAVQQNGETLEIFAKPTPEVTDNVVINGLPVKHGHGPLSLNVYDISTGRNTNMGLHSFSHSLLLFRKLTG</sequence>
<gene>
    <name evidence="2" type="ORF">HK100_006285</name>
</gene>
<feature type="compositionally biased region" description="Polar residues" evidence="1">
    <location>
        <begin position="223"/>
        <end position="234"/>
    </location>
</feature>
<reference evidence="2" key="1">
    <citation type="submission" date="2020-05" db="EMBL/GenBank/DDBJ databases">
        <title>Phylogenomic resolution of chytrid fungi.</title>
        <authorList>
            <person name="Stajich J.E."/>
            <person name="Amses K."/>
            <person name="Simmons R."/>
            <person name="Seto K."/>
            <person name="Myers J."/>
            <person name="Bonds A."/>
            <person name="Quandt C.A."/>
            <person name="Barry K."/>
            <person name="Liu P."/>
            <person name="Grigoriev I."/>
            <person name="Longcore J.E."/>
            <person name="James T.Y."/>
        </authorList>
    </citation>
    <scope>NUCLEOTIDE SEQUENCE</scope>
    <source>
        <strain evidence="2">JEL0513</strain>
    </source>
</reference>
<dbReference type="AlphaFoldDB" id="A0AAD5SWA3"/>
<protein>
    <submittedName>
        <fullName evidence="2">Uncharacterized protein</fullName>
    </submittedName>
</protein>
<accession>A0AAD5SWA3</accession>
<keyword evidence="3" id="KW-1185">Reference proteome</keyword>
<proteinExistence type="predicted"/>